<dbReference type="PROSITE" id="PS50042">
    <property type="entry name" value="CNMP_BINDING_3"/>
    <property type="match status" value="1"/>
</dbReference>
<dbReference type="EC" id="2.7.13.3" evidence="2"/>
<evidence type="ECO:0000313" key="7">
    <source>
        <dbReference type="Proteomes" id="UP000291981"/>
    </source>
</evidence>
<keyword evidence="7" id="KW-1185">Reference proteome</keyword>
<evidence type="ECO:0000313" key="6">
    <source>
        <dbReference type="EMBL" id="TAI47132.1"/>
    </source>
</evidence>
<evidence type="ECO:0000256" key="2">
    <source>
        <dbReference type="ARBA" id="ARBA00012438"/>
    </source>
</evidence>
<dbReference type="Gene3D" id="1.10.287.130">
    <property type="match status" value="1"/>
</dbReference>
<dbReference type="PRINTS" id="PR00344">
    <property type="entry name" value="BCTRLSENSOR"/>
</dbReference>
<dbReference type="PANTHER" id="PTHR43065">
    <property type="entry name" value="SENSOR HISTIDINE KINASE"/>
    <property type="match status" value="1"/>
</dbReference>
<dbReference type="Gene3D" id="2.60.120.10">
    <property type="entry name" value="Jelly Rolls"/>
    <property type="match status" value="1"/>
</dbReference>
<organism evidence="6 7">
    <name type="scientific">Flagellimonas allohymeniacidonis</name>
    <dbReference type="NCBI Taxonomy" id="2517819"/>
    <lineage>
        <taxon>Bacteria</taxon>
        <taxon>Pseudomonadati</taxon>
        <taxon>Bacteroidota</taxon>
        <taxon>Flavobacteriia</taxon>
        <taxon>Flavobacteriales</taxon>
        <taxon>Flavobacteriaceae</taxon>
        <taxon>Flagellimonas</taxon>
    </lineage>
</organism>
<evidence type="ECO:0000256" key="1">
    <source>
        <dbReference type="ARBA" id="ARBA00000085"/>
    </source>
</evidence>
<evidence type="ECO:0000259" key="5">
    <source>
        <dbReference type="PROSITE" id="PS50109"/>
    </source>
</evidence>
<dbReference type="InterPro" id="IPR004358">
    <property type="entry name" value="Sig_transdc_His_kin-like_C"/>
</dbReference>
<dbReference type="InterPro" id="IPR014710">
    <property type="entry name" value="RmlC-like_jellyroll"/>
</dbReference>
<dbReference type="Proteomes" id="UP000291981">
    <property type="component" value="Unassembled WGS sequence"/>
</dbReference>
<protein>
    <recommendedName>
        <fullName evidence="2">histidine kinase</fullName>
        <ecNumber evidence="2">2.7.13.3</ecNumber>
    </recommendedName>
</protein>
<dbReference type="RefSeq" id="WP_130613669.1">
    <property type="nucleotide sequence ID" value="NZ_SGIU01000002.1"/>
</dbReference>
<evidence type="ECO:0000256" key="3">
    <source>
        <dbReference type="ARBA" id="ARBA00022553"/>
    </source>
</evidence>
<dbReference type="SUPFAM" id="SSF55874">
    <property type="entry name" value="ATPase domain of HSP90 chaperone/DNA topoisomerase II/histidine kinase"/>
    <property type="match status" value="1"/>
</dbReference>
<dbReference type="InterPro" id="IPR018490">
    <property type="entry name" value="cNMP-bd_dom_sf"/>
</dbReference>
<dbReference type="PROSITE" id="PS50109">
    <property type="entry name" value="HIS_KIN"/>
    <property type="match status" value="1"/>
</dbReference>
<name>A0A4Q8QA16_9FLAO</name>
<proteinExistence type="predicted"/>
<dbReference type="GO" id="GO:0000155">
    <property type="term" value="F:phosphorelay sensor kinase activity"/>
    <property type="evidence" value="ECO:0007669"/>
    <property type="project" value="InterPro"/>
</dbReference>
<reference evidence="6 7" key="1">
    <citation type="submission" date="2019-02" db="EMBL/GenBank/DDBJ databases">
        <title>Draft genome sequence of Muricauda sp. 176CP4-71.</title>
        <authorList>
            <person name="Park J.-S."/>
        </authorList>
    </citation>
    <scope>NUCLEOTIDE SEQUENCE [LARGE SCALE GENOMIC DNA]</scope>
    <source>
        <strain evidence="6 7">176CP4-71</strain>
    </source>
</reference>
<dbReference type="SMART" id="SM00387">
    <property type="entry name" value="HATPase_c"/>
    <property type="match status" value="1"/>
</dbReference>
<dbReference type="InterPro" id="IPR036890">
    <property type="entry name" value="HATPase_C_sf"/>
</dbReference>
<sequence>MTYELTDFPQFEEVPQEQLDWLTEHLEIVEIPKGGYLFEKGSPIDHLTLVFEGDFELYFQQNNSRKSFGRIRKHDISGLLPYSRAKNAGGFAVAIQPAVIGTLNREKLHELIGKYYELTEVLVHEMNNRIRNITQIEVQNEKLIALGKLSAGLAHELNNPASAMVRSASLLQQHLKGLPADFKKVIKIRADDEAIDKINQFMYQKLEEKSSELSMLEQNTLEDDLYDWFSECSLEDRYDLVPLLVEYQFNTDDLLFVKSCLRDEDFNPVLKWIVQNMTTHKTVTDIKEASSRIETLVQSVKTYSYMDQSLDFQMVDIHTGIKSTLNVLNHKITKVGHKITTEFDENVPQIHGLPGELNQVWTNLIDNAIDALPKEGGELKVKTKAAGSFVYVFVEDNGHGISEEHLTRIFEPFFTTKEIGKGTGLGLDVAMKIIKQHNGQLKVTSQPGKTIFEVCLPINHNIEEENT</sequence>
<dbReference type="Gene3D" id="3.30.565.10">
    <property type="entry name" value="Histidine kinase-like ATPase, C-terminal domain"/>
    <property type="match status" value="1"/>
</dbReference>
<feature type="domain" description="Cyclic nucleotide-binding" evidence="4">
    <location>
        <begin position="10"/>
        <end position="129"/>
    </location>
</feature>
<keyword evidence="3" id="KW-0597">Phosphoprotein</keyword>
<dbReference type="CDD" id="cd00082">
    <property type="entry name" value="HisKA"/>
    <property type="match status" value="1"/>
</dbReference>
<dbReference type="CDD" id="cd00038">
    <property type="entry name" value="CAP_ED"/>
    <property type="match status" value="1"/>
</dbReference>
<dbReference type="Pfam" id="PF02518">
    <property type="entry name" value="HATPase_c"/>
    <property type="match status" value="1"/>
</dbReference>
<accession>A0A4Q8QA16</accession>
<dbReference type="SUPFAM" id="SSF51206">
    <property type="entry name" value="cAMP-binding domain-like"/>
    <property type="match status" value="1"/>
</dbReference>
<dbReference type="InterPro" id="IPR003594">
    <property type="entry name" value="HATPase_dom"/>
</dbReference>
<gene>
    <name evidence="6" type="ORF">EW142_10605</name>
</gene>
<dbReference type="InterPro" id="IPR005467">
    <property type="entry name" value="His_kinase_dom"/>
</dbReference>
<dbReference type="AlphaFoldDB" id="A0A4Q8QA16"/>
<dbReference type="InterPro" id="IPR000595">
    <property type="entry name" value="cNMP-bd_dom"/>
</dbReference>
<evidence type="ECO:0000259" key="4">
    <source>
        <dbReference type="PROSITE" id="PS50042"/>
    </source>
</evidence>
<comment type="catalytic activity">
    <reaction evidence="1">
        <text>ATP + protein L-histidine = ADP + protein N-phospho-L-histidine.</text>
        <dbReference type="EC" id="2.7.13.3"/>
    </reaction>
</comment>
<dbReference type="InterPro" id="IPR003661">
    <property type="entry name" value="HisK_dim/P_dom"/>
</dbReference>
<dbReference type="OrthoDB" id="9806995at2"/>
<dbReference type="Pfam" id="PF00027">
    <property type="entry name" value="cNMP_binding"/>
    <property type="match status" value="1"/>
</dbReference>
<dbReference type="PANTHER" id="PTHR43065:SF48">
    <property type="entry name" value="HISTIDINE KINASE"/>
    <property type="match status" value="1"/>
</dbReference>
<comment type="caution">
    <text evidence="6">The sequence shown here is derived from an EMBL/GenBank/DDBJ whole genome shotgun (WGS) entry which is preliminary data.</text>
</comment>
<feature type="domain" description="Histidine kinase" evidence="5">
    <location>
        <begin position="286"/>
        <end position="460"/>
    </location>
</feature>
<dbReference type="EMBL" id="SGIU01000002">
    <property type="protein sequence ID" value="TAI47132.1"/>
    <property type="molecule type" value="Genomic_DNA"/>
</dbReference>